<feature type="binding site" evidence="6">
    <location>
        <position position="92"/>
    </location>
    <ligand>
        <name>S-adenosyl-L-methionine</name>
        <dbReference type="ChEBI" id="CHEBI:59789"/>
    </ligand>
</feature>
<feature type="binding site" evidence="6">
    <location>
        <begin position="33"/>
        <end position="35"/>
    </location>
    <ligand>
        <name>S-adenosyl-L-methionine</name>
        <dbReference type="ChEBI" id="CHEBI:59789"/>
    </ligand>
</feature>
<dbReference type="PANTHER" id="PTHR11265">
    <property type="entry name" value="S-ADENOSYL-METHYLTRANSFERASE MRAW"/>
    <property type="match status" value="1"/>
</dbReference>
<dbReference type="InterPro" id="IPR023397">
    <property type="entry name" value="SAM-dep_MeTrfase_MraW_recog"/>
</dbReference>
<keyword evidence="4 6" id="KW-0808">Transferase</keyword>
<comment type="catalytic activity">
    <reaction evidence="6">
        <text>cytidine(1402) in 16S rRNA + S-adenosyl-L-methionine = N(4)-methylcytidine(1402) in 16S rRNA + S-adenosyl-L-homocysteine + H(+)</text>
        <dbReference type="Rhea" id="RHEA:42928"/>
        <dbReference type="Rhea" id="RHEA-COMP:10286"/>
        <dbReference type="Rhea" id="RHEA-COMP:10287"/>
        <dbReference type="ChEBI" id="CHEBI:15378"/>
        <dbReference type="ChEBI" id="CHEBI:57856"/>
        <dbReference type="ChEBI" id="CHEBI:59789"/>
        <dbReference type="ChEBI" id="CHEBI:74506"/>
        <dbReference type="ChEBI" id="CHEBI:82748"/>
        <dbReference type="EC" id="2.1.1.199"/>
    </reaction>
</comment>
<dbReference type="NCBIfam" id="TIGR00006">
    <property type="entry name" value="16S rRNA (cytosine(1402)-N(4))-methyltransferase RsmH"/>
    <property type="match status" value="1"/>
</dbReference>
<dbReference type="Proteomes" id="UP000070449">
    <property type="component" value="Unassembled WGS sequence"/>
</dbReference>
<dbReference type="EC" id="2.1.1.199" evidence="6"/>
<organism evidence="7 8">
    <name type="scientific">candidate division WS6 bacterium OLB21</name>
    <dbReference type="NCBI Taxonomy" id="1617427"/>
    <lineage>
        <taxon>Bacteria</taxon>
        <taxon>Candidatus Dojkabacteria</taxon>
    </lineage>
</organism>
<feature type="binding site" evidence="6">
    <location>
        <position position="120"/>
    </location>
    <ligand>
        <name>S-adenosyl-L-methionine</name>
        <dbReference type="ChEBI" id="CHEBI:59789"/>
    </ligand>
</feature>
<protein>
    <recommendedName>
        <fullName evidence="6">Ribosomal RNA small subunit methyltransferase H</fullName>
        <ecNumber evidence="6">2.1.1.199</ecNumber>
    </recommendedName>
    <alternativeName>
        <fullName evidence="6">16S rRNA m(4)C1402 methyltransferase</fullName>
    </alternativeName>
    <alternativeName>
        <fullName evidence="6">rRNA (cytosine-N(4)-)-methyltransferase RsmH</fullName>
    </alternativeName>
</protein>
<dbReference type="SUPFAM" id="SSF81799">
    <property type="entry name" value="Putative methyltransferase TM0872, insert domain"/>
    <property type="match status" value="1"/>
</dbReference>
<comment type="caution">
    <text evidence="7">The sequence shown here is derived from an EMBL/GenBank/DDBJ whole genome shotgun (WGS) entry which is preliminary data.</text>
</comment>
<name>A0A136KGZ9_9BACT</name>
<dbReference type="InterPro" id="IPR002903">
    <property type="entry name" value="RsmH"/>
</dbReference>
<comment type="function">
    <text evidence="6">Specifically methylates the N4 position of cytidine in position 1402 (C1402) of 16S rRNA.</text>
</comment>
<keyword evidence="2 6" id="KW-0698">rRNA processing</keyword>
<dbReference type="PIRSF" id="PIRSF004486">
    <property type="entry name" value="MraW"/>
    <property type="match status" value="1"/>
</dbReference>
<dbReference type="AlphaFoldDB" id="A0A136KGZ9"/>
<dbReference type="Gene3D" id="3.40.50.150">
    <property type="entry name" value="Vaccinia Virus protein VP39"/>
    <property type="match status" value="1"/>
</dbReference>
<dbReference type="Gene3D" id="1.10.150.170">
    <property type="entry name" value="Putative methyltransferase TM0872, insert domain"/>
    <property type="match status" value="1"/>
</dbReference>
<dbReference type="GO" id="GO:0071424">
    <property type="term" value="F:rRNA (cytosine-N4-)-methyltransferase activity"/>
    <property type="evidence" value="ECO:0007669"/>
    <property type="project" value="UniProtKB-UniRule"/>
</dbReference>
<evidence type="ECO:0000256" key="5">
    <source>
        <dbReference type="ARBA" id="ARBA00022691"/>
    </source>
</evidence>
<keyword evidence="5 6" id="KW-0949">S-adenosyl-L-methionine</keyword>
<dbReference type="GO" id="GO:0005737">
    <property type="term" value="C:cytoplasm"/>
    <property type="evidence" value="ECO:0007669"/>
    <property type="project" value="UniProtKB-SubCell"/>
</dbReference>
<dbReference type="InterPro" id="IPR029063">
    <property type="entry name" value="SAM-dependent_MTases_sf"/>
</dbReference>
<accession>A0A136KGZ9</accession>
<comment type="similarity">
    <text evidence="1 6">Belongs to the methyltransferase superfamily. RsmH family.</text>
</comment>
<dbReference type="STRING" id="1617427.UZ20_WS6002000696"/>
<reference evidence="7 8" key="1">
    <citation type="submission" date="2015-02" db="EMBL/GenBank/DDBJ databases">
        <title>Improved understanding of the partial-nitritation anammox process through 23 genomes representing the majority of the microbial community.</title>
        <authorList>
            <person name="Speth D.R."/>
            <person name="In T Zandt M."/>
            <person name="Guerrero Cruz S."/>
            <person name="Jetten M.S."/>
            <person name="Dutilh B.E."/>
        </authorList>
    </citation>
    <scope>NUCLEOTIDE SEQUENCE [LARGE SCALE GENOMIC DNA]</scope>
    <source>
        <strain evidence="7">OLB21</strain>
    </source>
</reference>
<proteinExistence type="inferred from homology"/>
<dbReference type="GO" id="GO:0070475">
    <property type="term" value="P:rRNA base methylation"/>
    <property type="evidence" value="ECO:0007669"/>
    <property type="project" value="UniProtKB-UniRule"/>
</dbReference>
<dbReference type="PANTHER" id="PTHR11265:SF0">
    <property type="entry name" value="12S RRNA N4-METHYLCYTIDINE METHYLTRANSFERASE"/>
    <property type="match status" value="1"/>
</dbReference>
<evidence type="ECO:0000256" key="2">
    <source>
        <dbReference type="ARBA" id="ARBA00022552"/>
    </source>
</evidence>
<sequence length="318" mass="36157">MKTKHKPVLLKELINSLNVKPRGFYLDATLGGGGHSMAIINRLEENGLLICIDQDENAIREFAKVLISKGFIEEENTFTKSDLKVLLHRSNFANLKQVLASTGSVEFDGIIADLGMSTDQLHSGKGFSFRKNEKLDMRMSTENQVTAANLLNVLYKKELQELFEKYGDLSYANRLANEIINYRRSKPFETVDDLRFVINKVVPMHTRTSNFRLPEARVFQSLRIAVNSEMQVLESFLPDAFGLLKNEGVMGIITFHSGEDRIVKNFIKDLRSRNLTNIEKIIKPTSKEVEANPQSRSAKLRIIKKLITAQNERKNTKP</sequence>
<keyword evidence="3 6" id="KW-0489">Methyltransferase</keyword>
<evidence type="ECO:0000256" key="3">
    <source>
        <dbReference type="ARBA" id="ARBA00022603"/>
    </source>
</evidence>
<evidence type="ECO:0000313" key="7">
    <source>
        <dbReference type="EMBL" id="KXK08692.1"/>
    </source>
</evidence>
<feature type="binding site" evidence="6">
    <location>
        <position position="113"/>
    </location>
    <ligand>
        <name>S-adenosyl-L-methionine</name>
        <dbReference type="ChEBI" id="CHEBI:59789"/>
    </ligand>
</feature>
<dbReference type="Pfam" id="PF01795">
    <property type="entry name" value="Methyltransf_5"/>
    <property type="match status" value="1"/>
</dbReference>
<comment type="subcellular location">
    <subcellularLocation>
        <location evidence="6">Cytoplasm</location>
    </subcellularLocation>
</comment>
<feature type="binding site" evidence="6">
    <location>
        <position position="53"/>
    </location>
    <ligand>
        <name>S-adenosyl-L-methionine</name>
        <dbReference type="ChEBI" id="CHEBI:59789"/>
    </ligand>
</feature>
<dbReference type="SUPFAM" id="SSF53335">
    <property type="entry name" value="S-adenosyl-L-methionine-dependent methyltransferases"/>
    <property type="match status" value="1"/>
</dbReference>
<gene>
    <name evidence="6 7" type="primary">rsmH</name>
    <name evidence="7" type="ORF">UZ20_WS6002000696</name>
</gene>
<evidence type="ECO:0000256" key="6">
    <source>
        <dbReference type="HAMAP-Rule" id="MF_01007"/>
    </source>
</evidence>
<dbReference type="PATRIC" id="fig|1617427.3.peg.728"/>
<dbReference type="HAMAP" id="MF_01007">
    <property type="entry name" value="16SrRNA_methyltr_H"/>
    <property type="match status" value="1"/>
</dbReference>
<evidence type="ECO:0000256" key="4">
    <source>
        <dbReference type="ARBA" id="ARBA00022679"/>
    </source>
</evidence>
<dbReference type="EMBL" id="JYPD01000022">
    <property type="protein sequence ID" value="KXK08692.1"/>
    <property type="molecule type" value="Genomic_DNA"/>
</dbReference>
<keyword evidence="6" id="KW-0963">Cytoplasm</keyword>
<evidence type="ECO:0000256" key="1">
    <source>
        <dbReference type="ARBA" id="ARBA00010396"/>
    </source>
</evidence>
<evidence type="ECO:0000313" key="8">
    <source>
        <dbReference type="Proteomes" id="UP000070449"/>
    </source>
</evidence>